<reference evidence="2 3" key="1">
    <citation type="submission" date="2019-03" db="EMBL/GenBank/DDBJ databases">
        <title>Genomic Encyclopedia of Type Strains, Phase IV (KMG-IV): sequencing the most valuable type-strain genomes for metagenomic binning, comparative biology and taxonomic classification.</title>
        <authorList>
            <person name="Goeker M."/>
        </authorList>
    </citation>
    <scope>NUCLEOTIDE SEQUENCE [LARGE SCALE GENOMIC DNA]</scope>
    <source>
        <strain evidence="2 3">DSM 28697</strain>
    </source>
</reference>
<dbReference type="PANTHER" id="PTHR43415:SF3">
    <property type="entry name" value="GNAT-FAMILY ACETYLTRANSFERASE"/>
    <property type="match status" value="1"/>
</dbReference>
<name>A0A4R6U5I0_9BACI</name>
<dbReference type="Pfam" id="PF00583">
    <property type="entry name" value="Acetyltransf_1"/>
    <property type="match status" value="1"/>
</dbReference>
<dbReference type="EMBL" id="SNYJ01000005">
    <property type="protein sequence ID" value="TDQ40802.1"/>
    <property type="molecule type" value="Genomic_DNA"/>
</dbReference>
<evidence type="ECO:0000313" key="3">
    <source>
        <dbReference type="Proteomes" id="UP000295632"/>
    </source>
</evidence>
<dbReference type="SUPFAM" id="SSF55729">
    <property type="entry name" value="Acyl-CoA N-acyltransferases (Nat)"/>
    <property type="match status" value="1"/>
</dbReference>
<keyword evidence="2" id="KW-0689">Ribosomal protein</keyword>
<keyword evidence="2" id="KW-0687">Ribonucleoprotein</keyword>
<dbReference type="AlphaFoldDB" id="A0A4R6U5I0"/>
<proteinExistence type="predicted"/>
<gene>
    <name evidence="2" type="ORF">EV213_105148</name>
</gene>
<evidence type="ECO:0000259" key="1">
    <source>
        <dbReference type="PROSITE" id="PS51186"/>
    </source>
</evidence>
<sequence>MERLDAHGFEELIQEDREQPRNLFLVAVVDGKIVGFSRCEGVRLQRFAHKVEFGVCVEKRFWGYGIGKNLLKESIAWAYAHTIKKMMLRVVHTNERAIKMYEGYGFSIEGILKNDRVRSNGTYENTVVMGRWHDNIGSIES</sequence>
<dbReference type="PROSITE" id="PS51186">
    <property type="entry name" value="GNAT"/>
    <property type="match status" value="1"/>
</dbReference>
<dbReference type="InterPro" id="IPR000182">
    <property type="entry name" value="GNAT_dom"/>
</dbReference>
<keyword evidence="3" id="KW-1185">Reference proteome</keyword>
<dbReference type="InterPro" id="IPR016181">
    <property type="entry name" value="Acyl_CoA_acyltransferase"/>
</dbReference>
<dbReference type="CDD" id="cd04301">
    <property type="entry name" value="NAT_SF"/>
    <property type="match status" value="1"/>
</dbReference>
<comment type="caution">
    <text evidence="2">The sequence shown here is derived from an EMBL/GenBank/DDBJ whole genome shotgun (WGS) entry which is preliminary data.</text>
</comment>
<accession>A0A4R6U5I0</accession>
<feature type="domain" description="N-acetyltransferase" evidence="1">
    <location>
        <begin position="1"/>
        <end position="134"/>
    </location>
</feature>
<dbReference type="GO" id="GO:0005840">
    <property type="term" value="C:ribosome"/>
    <property type="evidence" value="ECO:0007669"/>
    <property type="project" value="UniProtKB-KW"/>
</dbReference>
<dbReference type="GO" id="GO:0016747">
    <property type="term" value="F:acyltransferase activity, transferring groups other than amino-acyl groups"/>
    <property type="evidence" value="ECO:0007669"/>
    <property type="project" value="InterPro"/>
</dbReference>
<organism evidence="2 3">
    <name type="scientific">Aureibacillus halotolerans</name>
    <dbReference type="NCBI Taxonomy" id="1508390"/>
    <lineage>
        <taxon>Bacteria</taxon>
        <taxon>Bacillati</taxon>
        <taxon>Bacillota</taxon>
        <taxon>Bacilli</taxon>
        <taxon>Bacillales</taxon>
        <taxon>Bacillaceae</taxon>
        <taxon>Aureibacillus</taxon>
    </lineage>
</organism>
<dbReference type="Proteomes" id="UP000295632">
    <property type="component" value="Unassembled WGS sequence"/>
</dbReference>
<dbReference type="PANTHER" id="PTHR43415">
    <property type="entry name" value="SPERMIDINE N(1)-ACETYLTRANSFERASE"/>
    <property type="match status" value="1"/>
</dbReference>
<protein>
    <submittedName>
        <fullName evidence="2">Ribosomal protein S18 acetylase RimI-like enzyme</fullName>
    </submittedName>
</protein>
<dbReference type="Gene3D" id="3.40.630.30">
    <property type="match status" value="1"/>
</dbReference>
<evidence type="ECO:0000313" key="2">
    <source>
        <dbReference type="EMBL" id="TDQ40802.1"/>
    </source>
</evidence>